<organism evidence="1 2">
    <name type="scientific">Mycena citricolor</name>
    <dbReference type="NCBI Taxonomy" id="2018698"/>
    <lineage>
        <taxon>Eukaryota</taxon>
        <taxon>Fungi</taxon>
        <taxon>Dikarya</taxon>
        <taxon>Basidiomycota</taxon>
        <taxon>Agaricomycotina</taxon>
        <taxon>Agaricomycetes</taxon>
        <taxon>Agaricomycetidae</taxon>
        <taxon>Agaricales</taxon>
        <taxon>Marasmiineae</taxon>
        <taxon>Mycenaceae</taxon>
        <taxon>Mycena</taxon>
    </lineage>
</organism>
<evidence type="ECO:0000313" key="1">
    <source>
        <dbReference type="EMBL" id="CAK5263940.1"/>
    </source>
</evidence>
<dbReference type="Proteomes" id="UP001295794">
    <property type="component" value="Unassembled WGS sequence"/>
</dbReference>
<feature type="non-terminal residue" evidence="1">
    <location>
        <position position="1"/>
    </location>
</feature>
<keyword evidence="2" id="KW-1185">Reference proteome</keyword>
<comment type="caution">
    <text evidence="1">The sequence shown here is derived from an EMBL/GenBank/DDBJ whole genome shotgun (WGS) entry which is preliminary data.</text>
</comment>
<proteinExistence type="predicted"/>
<accession>A0AAD2GVH5</accession>
<evidence type="ECO:0000313" key="2">
    <source>
        <dbReference type="Proteomes" id="UP001295794"/>
    </source>
</evidence>
<dbReference type="AlphaFoldDB" id="A0AAD2GVH5"/>
<protein>
    <submittedName>
        <fullName evidence="1">Uncharacterized protein</fullName>
    </submittedName>
</protein>
<gene>
    <name evidence="1" type="ORF">MYCIT1_LOCUS3699</name>
</gene>
<dbReference type="EMBL" id="CAVNYO010000045">
    <property type="protein sequence ID" value="CAK5263940.1"/>
    <property type="molecule type" value="Genomic_DNA"/>
</dbReference>
<name>A0AAD2GVH5_9AGAR</name>
<reference evidence="1" key="1">
    <citation type="submission" date="2023-11" db="EMBL/GenBank/DDBJ databases">
        <authorList>
            <person name="De Vega J J."/>
            <person name="De Vega J J."/>
        </authorList>
    </citation>
    <scope>NUCLEOTIDE SEQUENCE</scope>
</reference>
<sequence>VNLLKHVCAMLRRRVIADGSVYCAANVRNWSRMKPMYIPRCAVAARSIVTVIARSACLAIFPRRPFRLEITAATRERRRACGPRARRTSACSSTWPPMKETALPARQCVCACGSFGPD</sequence>